<evidence type="ECO:0000313" key="1">
    <source>
        <dbReference type="EMBL" id="CBY42529.1"/>
    </source>
</evidence>
<name>E4Z4A1_OIKDI</name>
<reference evidence="1" key="1">
    <citation type="journal article" date="2010" name="Science">
        <title>Plasticity of animal genome architecture unmasked by rapid evolution of a pelagic tunicate.</title>
        <authorList>
            <person name="Denoeud F."/>
            <person name="Henriet S."/>
            <person name="Mungpakdee S."/>
            <person name="Aury J.M."/>
            <person name="Da Silva C."/>
            <person name="Brinkmann H."/>
            <person name="Mikhaleva J."/>
            <person name="Olsen L.C."/>
            <person name="Jubin C."/>
            <person name="Canestro C."/>
            <person name="Bouquet J.M."/>
            <person name="Danks G."/>
            <person name="Poulain J."/>
            <person name="Campsteijn C."/>
            <person name="Adamski M."/>
            <person name="Cross I."/>
            <person name="Yadetie F."/>
            <person name="Muffato M."/>
            <person name="Louis A."/>
            <person name="Butcher S."/>
            <person name="Tsagkogeorga G."/>
            <person name="Konrad A."/>
            <person name="Singh S."/>
            <person name="Jensen M.F."/>
            <person name="Cong E.H."/>
            <person name="Eikeseth-Otteraa H."/>
            <person name="Noel B."/>
            <person name="Anthouard V."/>
            <person name="Porcel B.M."/>
            <person name="Kachouri-Lafond R."/>
            <person name="Nishino A."/>
            <person name="Ugolini M."/>
            <person name="Chourrout P."/>
            <person name="Nishida H."/>
            <person name="Aasland R."/>
            <person name="Huzurbazar S."/>
            <person name="Westhof E."/>
            <person name="Delsuc F."/>
            <person name="Lehrach H."/>
            <person name="Reinhardt R."/>
            <person name="Weissenbach J."/>
            <person name="Roy S.W."/>
            <person name="Artiguenave F."/>
            <person name="Postlethwait J.H."/>
            <person name="Manak J.R."/>
            <person name="Thompson E.M."/>
            <person name="Jaillon O."/>
            <person name="Du Pasquier L."/>
            <person name="Boudinot P."/>
            <person name="Liberles D.A."/>
            <person name="Volff J.N."/>
            <person name="Philippe H."/>
            <person name="Lenhard B."/>
            <person name="Roest Crollius H."/>
            <person name="Wincker P."/>
            <person name="Chourrout D."/>
        </authorList>
    </citation>
    <scope>NUCLEOTIDE SEQUENCE [LARGE SCALE GENOMIC DNA]</scope>
</reference>
<sequence length="72" mass="7890">PLEDRIHPRQQTGASFVVDTHGFDASWSGLLAISANDLIEVKEQATGQHVISLNSNSGQKINFMRFEPGPDL</sequence>
<protein>
    <submittedName>
        <fullName evidence="1">Uncharacterized protein</fullName>
    </submittedName>
</protein>
<organism evidence="1">
    <name type="scientific">Oikopleura dioica</name>
    <name type="common">Tunicate</name>
    <dbReference type="NCBI Taxonomy" id="34765"/>
    <lineage>
        <taxon>Eukaryota</taxon>
        <taxon>Metazoa</taxon>
        <taxon>Chordata</taxon>
        <taxon>Tunicata</taxon>
        <taxon>Appendicularia</taxon>
        <taxon>Copelata</taxon>
        <taxon>Oikopleuridae</taxon>
        <taxon>Oikopleura</taxon>
    </lineage>
</organism>
<feature type="non-terminal residue" evidence="1">
    <location>
        <position position="1"/>
    </location>
</feature>
<gene>
    <name evidence="1" type="ORF">GSOID_T00026228001</name>
</gene>
<dbReference type="EMBL" id="FN657248">
    <property type="protein sequence ID" value="CBY42529.1"/>
    <property type="molecule type" value="Genomic_DNA"/>
</dbReference>
<dbReference type="AlphaFoldDB" id="E4Z4A1"/>
<dbReference type="Proteomes" id="UP000011014">
    <property type="component" value="Unassembled WGS sequence"/>
</dbReference>
<accession>E4Z4A1</accession>
<proteinExistence type="predicted"/>